<name>A0ABP4A693_9ACTN</name>
<protein>
    <submittedName>
        <fullName evidence="1">GYD domain-containing protein</fullName>
    </submittedName>
</protein>
<comment type="caution">
    <text evidence="1">The sequence shown here is derived from an EMBL/GenBank/DDBJ whole genome shotgun (WGS) entry which is preliminary data.</text>
</comment>
<dbReference type="Pfam" id="PF08734">
    <property type="entry name" value="GYD"/>
    <property type="match status" value="1"/>
</dbReference>
<dbReference type="Proteomes" id="UP001501005">
    <property type="component" value="Unassembled WGS sequence"/>
</dbReference>
<organism evidence="1 2">
    <name type="scientific">Streptomyces thermoalcalitolerans</name>
    <dbReference type="NCBI Taxonomy" id="65605"/>
    <lineage>
        <taxon>Bacteria</taxon>
        <taxon>Bacillati</taxon>
        <taxon>Actinomycetota</taxon>
        <taxon>Actinomycetes</taxon>
        <taxon>Kitasatosporales</taxon>
        <taxon>Streptomycetaceae</taxon>
        <taxon>Streptomyces</taxon>
    </lineage>
</organism>
<keyword evidence="2" id="KW-1185">Reference proteome</keyword>
<dbReference type="InterPro" id="IPR014845">
    <property type="entry name" value="GYD/TTHA1554"/>
</dbReference>
<evidence type="ECO:0000313" key="1">
    <source>
        <dbReference type="EMBL" id="GAA0932147.1"/>
    </source>
</evidence>
<accession>A0ABP4A693</accession>
<reference evidence="2" key="1">
    <citation type="journal article" date="2019" name="Int. J. Syst. Evol. Microbiol.">
        <title>The Global Catalogue of Microorganisms (GCM) 10K type strain sequencing project: providing services to taxonomists for standard genome sequencing and annotation.</title>
        <authorList>
            <consortium name="The Broad Institute Genomics Platform"/>
            <consortium name="The Broad Institute Genome Sequencing Center for Infectious Disease"/>
            <person name="Wu L."/>
            <person name="Ma J."/>
        </authorList>
    </citation>
    <scope>NUCLEOTIDE SEQUENCE [LARGE SCALE GENOMIC DNA]</scope>
    <source>
        <strain evidence="2">JCM 10673</strain>
    </source>
</reference>
<dbReference type="Gene3D" id="3.30.70.920">
    <property type="match status" value="1"/>
</dbReference>
<proteinExistence type="predicted"/>
<evidence type="ECO:0000313" key="2">
    <source>
        <dbReference type="Proteomes" id="UP001501005"/>
    </source>
</evidence>
<gene>
    <name evidence="1" type="ORF">GCM10009549_56110</name>
</gene>
<dbReference type="EMBL" id="BAAAHG010000086">
    <property type="protein sequence ID" value="GAA0932147.1"/>
    <property type="molecule type" value="Genomic_DNA"/>
</dbReference>
<sequence length="107" mass="11634">MCPLTEAKAMPTYVTLLNWTEQGIRNYKDTTERAEAFASAAQRLGANVLNLYWTVGPYDLVAVVEAPDEETATAVLLRLGGVGNVRTTTLRAFGREEMSRIVAKAAG</sequence>